<dbReference type="Proteomes" id="UP000501812">
    <property type="component" value="Chromosome"/>
</dbReference>
<keyword evidence="1" id="KW-0732">Signal</keyword>
<dbReference type="InterPro" id="IPR025388">
    <property type="entry name" value="Alginate_export_dom"/>
</dbReference>
<reference evidence="3 4" key="1">
    <citation type="submission" date="2020-04" db="EMBL/GenBank/DDBJ databases">
        <title>Luteolibacter sp. G-1-1-1 isolated from soil.</title>
        <authorList>
            <person name="Dahal R.H."/>
        </authorList>
    </citation>
    <scope>NUCLEOTIDE SEQUENCE [LARGE SCALE GENOMIC DNA]</scope>
    <source>
        <strain evidence="3 4">G-1-1-1</strain>
    </source>
</reference>
<evidence type="ECO:0000259" key="2">
    <source>
        <dbReference type="Pfam" id="PF13372"/>
    </source>
</evidence>
<feature type="chain" id="PRO_5032385459" evidence="1">
    <location>
        <begin position="20"/>
        <end position="407"/>
    </location>
</feature>
<dbReference type="SUPFAM" id="SSF56935">
    <property type="entry name" value="Porins"/>
    <property type="match status" value="1"/>
</dbReference>
<name>A0A858RQD9_9BACT</name>
<evidence type="ECO:0000313" key="4">
    <source>
        <dbReference type="Proteomes" id="UP000501812"/>
    </source>
</evidence>
<gene>
    <name evidence="3" type="ORF">HHL09_23225</name>
</gene>
<protein>
    <submittedName>
        <fullName evidence="3">Alginate export family protein</fullName>
    </submittedName>
</protein>
<dbReference type="AlphaFoldDB" id="A0A858RQD9"/>
<keyword evidence="4" id="KW-1185">Reference proteome</keyword>
<dbReference type="Gene3D" id="2.40.160.10">
    <property type="entry name" value="Porin"/>
    <property type="match status" value="1"/>
</dbReference>
<feature type="signal peptide" evidence="1">
    <location>
        <begin position="1"/>
        <end position="19"/>
    </location>
</feature>
<dbReference type="KEGG" id="luo:HHL09_23225"/>
<dbReference type="RefSeq" id="WP_169457056.1">
    <property type="nucleotide sequence ID" value="NZ_CP051774.1"/>
</dbReference>
<organism evidence="3 4">
    <name type="scientific">Luteolibacter luteus</name>
    <dbReference type="NCBI Taxonomy" id="2728835"/>
    <lineage>
        <taxon>Bacteria</taxon>
        <taxon>Pseudomonadati</taxon>
        <taxon>Verrucomicrobiota</taxon>
        <taxon>Verrucomicrobiia</taxon>
        <taxon>Verrucomicrobiales</taxon>
        <taxon>Verrucomicrobiaceae</taxon>
        <taxon>Luteolibacter</taxon>
    </lineage>
</organism>
<evidence type="ECO:0000256" key="1">
    <source>
        <dbReference type="SAM" id="SignalP"/>
    </source>
</evidence>
<dbReference type="EMBL" id="CP051774">
    <property type="protein sequence ID" value="QJE98569.1"/>
    <property type="molecule type" value="Genomic_DNA"/>
</dbReference>
<dbReference type="Pfam" id="PF13372">
    <property type="entry name" value="Alginate_exp"/>
    <property type="match status" value="1"/>
</dbReference>
<dbReference type="InterPro" id="IPR023614">
    <property type="entry name" value="Porin_dom_sf"/>
</dbReference>
<sequence>MKHHTVASLLALAASTVLAQAGTPAPSPEIATATEAPWIKPIIDVRLRYEFADIDTFDPSHALTIRERVGLKTKEFHGFSALVEGEFTQAIIDDYHGGAPGVDPFDPANSTIPDPKNEELNQAYLQYSGFDTTLKAGRQRIIYDNAAFIGNVGWRQNEQTYDAISLTNTSVPGLTVNYAYIDQVNRIFGEDATGIFENAPAEIHLLNASYAGIKGLTLGGYMYLMEFDDVPSQGWDNDTYGLSAKGAVGGVTLYGELAYQEDAGPRNDQEGLYAHVYATKNFFETHALTVGIEHLDAGVQTPLATLHAFNGFADATDASRFNGTHPGLTDTYASYTLPIFWGVKWMNAVHFFGDNSISNDLGFGFDSVLTKKFDDHFTAIAKLGYFDSEDRIYLDTTRASIELNYTF</sequence>
<evidence type="ECO:0000313" key="3">
    <source>
        <dbReference type="EMBL" id="QJE98569.1"/>
    </source>
</evidence>
<feature type="domain" description="Alginate export" evidence="2">
    <location>
        <begin position="44"/>
        <end position="167"/>
    </location>
</feature>
<accession>A0A858RQD9</accession>
<proteinExistence type="predicted"/>